<dbReference type="Gene3D" id="3.50.50.100">
    <property type="match status" value="1"/>
</dbReference>
<dbReference type="SUPFAM" id="SSF55326">
    <property type="entry name" value="PurM N-terminal domain-like"/>
    <property type="match status" value="1"/>
</dbReference>
<dbReference type="InterPro" id="IPR010918">
    <property type="entry name" value="PurM-like_C_dom"/>
</dbReference>
<name>A0A1H9Q9S3_9RHOB</name>
<dbReference type="PANTHER" id="PTHR10256">
    <property type="entry name" value="SELENIDE, WATER DIKINASE"/>
    <property type="match status" value="1"/>
</dbReference>
<evidence type="ECO:0000259" key="6">
    <source>
        <dbReference type="Pfam" id="PF00586"/>
    </source>
</evidence>
<proteinExistence type="predicted"/>
<dbReference type="GO" id="GO:0005524">
    <property type="term" value="F:ATP binding"/>
    <property type="evidence" value="ECO:0007669"/>
    <property type="project" value="UniProtKB-KW"/>
</dbReference>
<gene>
    <name evidence="9" type="ORF">SAMN04490244_101501</name>
</gene>
<dbReference type="PANTHER" id="PTHR10256:SF0">
    <property type="entry name" value="INACTIVE SELENIDE, WATER DIKINASE-LIKE PROTEIN-RELATED"/>
    <property type="match status" value="1"/>
</dbReference>
<dbReference type="AlphaFoldDB" id="A0A1H9Q9S3"/>
<dbReference type="Gene3D" id="3.30.1330.10">
    <property type="entry name" value="PurM-like, N-terminal domain"/>
    <property type="match status" value="1"/>
</dbReference>
<reference evidence="9 10" key="1">
    <citation type="submission" date="2016-10" db="EMBL/GenBank/DDBJ databases">
        <authorList>
            <person name="de Groot N.N."/>
        </authorList>
    </citation>
    <scope>NUCLEOTIDE SEQUENCE [LARGE SCALE GENOMIC DNA]</scope>
    <source>
        <strain evidence="9 10">DSM 23042</strain>
    </source>
</reference>
<evidence type="ECO:0000256" key="4">
    <source>
        <dbReference type="ARBA" id="ARBA00022840"/>
    </source>
</evidence>
<dbReference type="InterPro" id="IPR023753">
    <property type="entry name" value="FAD/NAD-binding_dom"/>
</dbReference>
<dbReference type="SUPFAM" id="SSF56042">
    <property type="entry name" value="PurM C-terminal domain-like"/>
    <property type="match status" value="1"/>
</dbReference>
<dbReference type="NCBIfam" id="TIGR00476">
    <property type="entry name" value="selD"/>
    <property type="match status" value="1"/>
</dbReference>
<organism evidence="9 10">
    <name type="scientific">Tranquillimonas rosea</name>
    <dbReference type="NCBI Taxonomy" id="641238"/>
    <lineage>
        <taxon>Bacteria</taxon>
        <taxon>Pseudomonadati</taxon>
        <taxon>Pseudomonadota</taxon>
        <taxon>Alphaproteobacteria</taxon>
        <taxon>Rhodobacterales</taxon>
        <taxon>Roseobacteraceae</taxon>
        <taxon>Tranquillimonas</taxon>
    </lineage>
</organism>
<accession>A0A1H9Q9S3</accession>
<dbReference type="NCBIfam" id="TIGR03169">
    <property type="entry name" value="Nterm_to_SelD"/>
    <property type="match status" value="1"/>
</dbReference>
<feature type="domain" description="FAD/NAD(P)-binding" evidence="8">
    <location>
        <begin position="9"/>
        <end position="305"/>
    </location>
</feature>
<dbReference type="Pfam" id="PF02769">
    <property type="entry name" value="AIRS_C"/>
    <property type="match status" value="1"/>
</dbReference>
<dbReference type="InterPro" id="IPR016188">
    <property type="entry name" value="PurM-like_N"/>
</dbReference>
<dbReference type="GO" id="GO:0016260">
    <property type="term" value="P:selenocysteine biosynthetic process"/>
    <property type="evidence" value="ECO:0007669"/>
    <property type="project" value="TreeGrafter"/>
</dbReference>
<evidence type="ECO:0000313" key="9">
    <source>
        <dbReference type="EMBL" id="SER56629.1"/>
    </source>
</evidence>
<protein>
    <submittedName>
        <fullName evidence="9">Selenophosphate synthase</fullName>
    </submittedName>
</protein>
<evidence type="ECO:0000256" key="5">
    <source>
        <dbReference type="ARBA" id="ARBA00023266"/>
    </source>
</evidence>
<dbReference type="CDD" id="cd02195">
    <property type="entry name" value="SelD"/>
    <property type="match status" value="1"/>
</dbReference>
<dbReference type="RefSeq" id="WP_092687796.1">
    <property type="nucleotide sequence ID" value="NZ_FOGU01000001.1"/>
</dbReference>
<dbReference type="InterPro" id="IPR017584">
    <property type="entry name" value="Pyridine_nucleo_diS_OxRdtase_N"/>
</dbReference>
<evidence type="ECO:0000256" key="2">
    <source>
        <dbReference type="ARBA" id="ARBA00022741"/>
    </source>
</evidence>
<dbReference type="EMBL" id="FOGU01000001">
    <property type="protein sequence ID" value="SER56629.1"/>
    <property type="molecule type" value="Genomic_DNA"/>
</dbReference>
<dbReference type="InterPro" id="IPR036676">
    <property type="entry name" value="PurM-like_C_sf"/>
</dbReference>
<dbReference type="Pfam" id="PF00586">
    <property type="entry name" value="AIRS"/>
    <property type="match status" value="1"/>
</dbReference>
<dbReference type="GO" id="GO:0004756">
    <property type="term" value="F:selenide, water dikinase activity"/>
    <property type="evidence" value="ECO:0007669"/>
    <property type="project" value="TreeGrafter"/>
</dbReference>
<keyword evidence="4" id="KW-0067">ATP-binding</keyword>
<dbReference type="PRINTS" id="PR00368">
    <property type="entry name" value="FADPNR"/>
</dbReference>
<dbReference type="InterPro" id="IPR036188">
    <property type="entry name" value="FAD/NAD-bd_sf"/>
</dbReference>
<feature type="domain" description="PurM-like C-terminal" evidence="7">
    <location>
        <begin position="555"/>
        <end position="721"/>
    </location>
</feature>
<keyword evidence="2" id="KW-0547">Nucleotide-binding</keyword>
<dbReference type="InterPro" id="IPR036921">
    <property type="entry name" value="PurM-like_N_sf"/>
</dbReference>
<keyword evidence="1" id="KW-0808">Transferase</keyword>
<dbReference type="STRING" id="641238.SAMN04490244_101501"/>
<evidence type="ECO:0000256" key="3">
    <source>
        <dbReference type="ARBA" id="ARBA00022777"/>
    </source>
</evidence>
<keyword evidence="3" id="KW-0418">Kinase</keyword>
<evidence type="ECO:0000256" key="1">
    <source>
        <dbReference type="ARBA" id="ARBA00022679"/>
    </source>
</evidence>
<dbReference type="GO" id="GO:0016491">
    <property type="term" value="F:oxidoreductase activity"/>
    <property type="evidence" value="ECO:0007669"/>
    <property type="project" value="InterPro"/>
</dbReference>
<keyword evidence="10" id="KW-1185">Reference proteome</keyword>
<dbReference type="Pfam" id="PF07992">
    <property type="entry name" value="Pyr_redox_2"/>
    <property type="match status" value="1"/>
</dbReference>
<dbReference type="SUPFAM" id="SSF51905">
    <property type="entry name" value="FAD/NAD(P)-binding domain"/>
    <property type="match status" value="2"/>
</dbReference>
<sequence>MQTLPLTRDLVLIGGGHAHALVLRAWGMNPLPGARLTVINPGPSAPYTGMLPGYVAGHYTRTELEIDLVKLARFAGARLVLGRATGLDRARGLVEVEGRAPLAYDVASIDIGIHSEMPALPGFSENGIAAKPLERFAEGWSAHLDRLLAEPTLIDRGAVVIGGGVGGVELAMAMAHGAQAATGRVLPVTVVEAGTALPGVGRRARAALMRHLDRLGVQLIEGREVRRVEPDLVELADGTQVSTGFTTGAAGARPHGWLARTGLTLTDGFVTVDRTLRSSDPSIYAAGDCAHLSHAPRPKAGVYAVRAARVLDRNLRAALGDGKTRAYRPQRSYLKLISLGEKSAVAEKAGFSAEGPRLWRWKDRIDRRFMDRLSDLQPMAAPALPRHRAAGLAEEVAGGKPMCGGCGAKVGRGALAKALAGLPPITRDDIVTGAGDDSAILRIGDTRLALTTDQLRGFTEDWGLMARIAAVHAMGDVWAMGGAPQAALATLTLPRQTTEMQQRMLAEITAEANAVFEAEGAAIAGGHTALGSELSIGFTVTGLSPRIPITLSGAEPGDALILTRPLGSGTILAAEMALEARGTWVAAALEHMARPQGDAARILASANAMTDVTGFGLAGHLSGMLDASQVGARLQLTSIPLMEGALELSRAGTRSTLYPSNREIAQAMILPTDDRAELLFDPQTAGGLLAAIPPDEADACLAALREAGHPAARIGTILDGPPLIEVN</sequence>
<evidence type="ECO:0000313" key="10">
    <source>
        <dbReference type="Proteomes" id="UP000198885"/>
    </source>
</evidence>
<evidence type="ECO:0000259" key="8">
    <source>
        <dbReference type="Pfam" id="PF07992"/>
    </source>
</evidence>
<dbReference type="InterPro" id="IPR004536">
    <property type="entry name" value="SPS/SelD"/>
</dbReference>
<dbReference type="GO" id="GO:0005737">
    <property type="term" value="C:cytoplasm"/>
    <property type="evidence" value="ECO:0007669"/>
    <property type="project" value="TreeGrafter"/>
</dbReference>
<dbReference type="Proteomes" id="UP000198885">
    <property type="component" value="Unassembled WGS sequence"/>
</dbReference>
<keyword evidence="5" id="KW-0711">Selenium</keyword>
<feature type="domain" description="PurM-like N-terminal" evidence="6">
    <location>
        <begin position="435"/>
        <end position="543"/>
    </location>
</feature>
<dbReference type="OrthoDB" id="9767928at2"/>
<evidence type="ECO:0000259" key="7">
    <source>
        <dbReference type="Pfam" id="PF02769"/>
    </source>
</evidence>
<dbReference type="Gene3D" id="3.90.650.10">
    <property type="entry name" value="PurM-like C-terminal domain"/>
    <property type="match status" value="1"/>
</dbReference>